<keyword evidence="2" id="KW-1185">Reference proteome</keyword>
<organism evidence="1">
    <name type="scientific">Notodromas monacha</name>
    <dbReference type="NCBI Taxonomy" id="399045"/>
    <lineage>
        <taxon>Eukaryota</taxon>
        <taxon>Metazoa</taxon>
        <taxon>Ecdysozoa</taxon>
        <taxon>Arthropoda</taxon>
        <taxon>Crustacea</taxon>
        <taxon>Oligostraca</taxon>
        <taxon>Ostracoda</taxon>
        <taxon>Podocopa</taxon>
        <taxon>Podocopida</taxon>
        <taxon>Cypridocopina</taxon>
        <taxon>Cypridoidea</taxon>
        <taxon>Cyprididae</taxon>
        <taxon>Notodromas</taxon>
    </lineage>
</organism>
<name>A0A7R9C3T6_9CRUS</name>
<dbReference type="Proteomes" id="UP000678499">
    <property type="component" value="Unassembled WGS sequence"/>
</dbReference>
<evidence type="ECO:0000313" key="1">
    <source>
        <dbReference type="EMBL" id="CAD7285641.1"/>
    </source>
</evidence>
<dbReference type="AlphaFoldDB" id="A0A7R9C3T6"/>
<gene>
    <name evidence="1" type="ORF">NMOB1V02_LOCUS13243</name>
</gene>
<reference evidence="1" key="1">
    <citation type="submission" date="2020-11" db="EMBL/GenBank/DDBJ databases">
        <authorList>
            <person name="Tran Van P."/>
        </authorList>
    </citation>
    <scope>NUCLEOTIDE SEQUENCE</scope>
</reference>
<accession>A0A7R9C3T6</accession>
<protein>
    <submittedName>
        <fullName evidence="1">Uncharacterized protein</fullName>
    </submittedName>
</protein>
<evidence type="ECO:0000313" key="2">
    <source>
        <dbReference type="Proteomes" id="UP000678499"/>
    </source>
</evidence>
<dbReference type="EMBL" id="CAJPEX010018575">
    <property type="protein sequence ID" value="CAG0925793.1"/>
    <property type="molecule type" value="Genomic_DNA"/>
</dbReference>
<sequence>PSEKCIFDAIFVSQFITVSYAGATFLPTGYYKSNNLDAAVSYLDELTPLNNYVSRETKYKALINMNGANDALTDAKNKVIVTTSFCVTPKAPVGDSFSIVTAATIGSSRIFLNVYNFTVGAAITRSATKLFTMEQTFKAADKV</sequence>
<dbReference type="EMBL" id="OA900612">
    <property type="protein sequence ID" value="CAD7285641.1"/>
    <property type="molecule type" value="Genomic_DNA"/>
</dbReference>
<feature type="non-terminal residue" evidence="1">
    <location>
        <position position="1"/>
    </location>
</feature>
<proteinExistence type="predicted"/>